<dbReference type="CDD" id="cd03017">
    <property type="entry name" value="PRX_BCP"/>
    <property type="match status" value="1"/>
</dbReference>
<keyword evidence="13" id="KW-1185">Reference proteome</keyword>
<evidence type="ECO:0000256" key="9">
    <source>
        <dbReference type="ARBA" id="ARBA00049091"/>
    </source>
</evidence>
<evidence type="ECO:0000256" key="8">
    <source>
        <dbReference type="ARBA" id="ARBA00038489"/>
    </source>
</evidence>
<dbReference type="Gene3D" id="3.40.30.10">
    <property type="entry name" value="Glutaredoxin"/>
    <property type="match status" value="1"/>
</dbReference>
<feature type="signal peptide" evidence="10">
    <location>
        <begin position="1"/>
        <end position="17"/>
    </location>
</feature>
<evidence type="ECO:0000256" key="7">
    <source>
        <dbReference type="ARBA" id="ARBA00032824"/>
    </source>
</evidence>
<dbReference type="GO" id="GO:0045454">
    <property type="term" value="P:cell redox homeostasis"/>
    <property type="evidence" value="ECO:0007669"/>
    <property type="project" value="TreeGrafter"/>
</dbReference>
<comment type="similarity">
    <text evidence="8">Belongs to the peroxiredoxin family. BCP/PrxQ subfamily.</text>
</comment>
<evidence type="ECO:0000313" key="12">
    <source>
        <dbReference type="EMBL" id="GMH83718.1"/>
    </source>
</evidence>
<dbReference type="PROSITE" id="PS51352">
    <property type="entry name" value="THIOREDOXIN_2"/>
    <property type="match status" value="1"/>
</dbReference>
<dbReference type="PANTHER" id="PTHR42801">
    <property type="entry name" value="THIOREDOXIN-DEPENDENT PEROXIDE REDUCTASE"/>
    <property type="match status" value="1"/>
</dbReference>
<dbReference type="AlphaFoldDB" id="A0A9W7ELP0"/>
<dbReference type="InterPro" id="IPR000866">
    <property type="entry name" value="AhpC/TSA"/>
</dbReference>
<proteinExistence type="inferred from homology"/>
<comment type="caution">
    <text evidence="12">The sequence shown here is derived from an EMBL/GenBank/DDBJ whole genome shotgun (WGS) entry which is preliminary data.</text>
</comment>
<evidence type="ECO:0000313" key="13">
    <source>
        <dbReference type="Proteomes" id="UP001165085"/>
    </source>
</evidence>
<keyword evidence="6" id="KW-0676">Redox-active center</keyword>
<gene>
    <name evidence="12" type="ORF">TrST_g5869</name>
</gene>
<keyword evidence="2" id="KW-0575">Peroxidase</keyword>
<dbReference type="Proteomes" id="UP001165085">
    <property type="component" value="Unassembled WGS sequence"/>
</dbReference>
<dbReference type="EC" id="1.11.1.24" evidence="1"/>
<name>A0A9W7ELP0_9STRA</name>
<dbReference type="OrthoDB" id="185659at2759"/>
<evidence type="ECO:0000256" key="4">
    <source>
        <dbReference type="ARBA" id="ARBA00023002"/>
    </source>
</evidence>
<dbReference type="InterPro" id="IPR050924">
    <property type="entry name" value="Peroxiredoxin_BCP/PrxQ"/>
</dbReference>
<evidence type="ECO:0000256" key="3">
    <source>
        <dbReference type="ARBA" id="ARBA00022862"/>
    </source>
</evidence>
<organism evidence="12 13">
    <name type="scientific">Triparma strigata</name>
    <dbReference type="NCBI Taxonomy" id="1606541"/>
    <lineage>
        <taxon>Eukaryota</taxon>
        <taxon>Sar</taxon>
        <taxon>Stramenopiles</taxon>
        <taxon>Ochrophyta</taxon>
        <taxon>Bolidophyceae</taxon>
        <taxon>Parmales</taxon>
        <taxon>Triparmaceae</taxon>
        <taxon>Triparma</taxon>
    </lineage>
</organism>
<evidence type="ECO:0000256" key="1">
    <source>
        <dbReference type="ARBA" id="ARBA00013017"/>
    </source>
</evidence>
<evidence type="ECO:0000256" key="6">
    <source>
        <dbReference type="ARBA" id="ARBA00023284"/>
    </source>
</evidence>
<keyword evidence="4" id="KW-0560">Oxidoreductase</keyword>
<keyword evidence="5" id="KW-1015">Disulfide bond</keyword>
<sequence length="213" mass="23066">MKTILLLLLSFLLSCSSYTPSSRLSRSKFLKTASSSAAILTLLPPLFPSPASASSAIPVGPAPPFSLPNTRDSGTTTLTSLLATKKWTILYFYPGAFTSGCTLEARNFSRDYDEIKNLNAQVVGVSVDSVEKNKQFCESENLSFYMLSDAGGNVSKAYGSSLSIPGFGTFSNRQTYLIDPEGKIQWVFTDVESHVARHSGEVIDKLKELQGKA</sequence>
<dbReference type="SUPFAM" id="SSF52833">
    <property type="entry name" value="Thioredoxin-like"/>
    <property type="match status" value="1"/>
</dbReference>
<keyword evidence="3" id="KW-0049">Antioxidant</keyword>
<evidence type="ECO:0000256" key="10">
    <source>
        <dbReference type="SAM" id="SignalP"/>
    </source>
</evidence>
<dbReference type="EMBL" id="BRXY01000284">
    <property type="protein sequence ID" value="GMH83718.1"/>
    <property type="molecule type" value="Genomic_DNA"/>
</dbReference>
<reference evidence="13" key="1">
    <citation type="journal article" date="2023" name="Commun. Biol.">
        <title>Genome analysis of Parmales, the sister group of diatoms, reveals the evolutionary specialization of diatoms from phago-mixotrophs to photoautotrophs.</title>
        <authorList>
            <person name="Ban H."/>
            <person name="Sato S."/>
            <person name="Yoshikawa S."/>
            <person name="Yamada K."/>
            <person name="Nakamura Y."/>
            <person name="Ichinomiya M."/>
            <person name="Sato N."/>
            <person name="Blanc-Mathieu R."/>
            <person name="Endo H."/>
            <person name="Kuwata A."/>
            <person name="Ogata H."/>
        </authorList>
    </citation>
    <scope>NUCLEOTIDE SEQUENCE [LARGE SCALE GENOMIC DNA]</scope>
    <source>
        <strain evidence="13">NIES 3701</strain>
    </source>
</reference>
<evidence type="ECO:0000256" key="2">
    <source>
        <dbReference type="ARBA" id="ARBA00022559"/>
    </source>
</evidence>
<protein>
    <recommendedName>
        <fullName evidence="1">thioredoxin-dependent peroxiredoxin</fullName>
        <ecNumber evidence="1">1.11.1.24</ecNumber>
    </recommendedName>
    <alternativeName>
        <fullName evidence="7">Thioredoxin peroxidase</fullName>
    </alternativeName>
</protein>
<dbReference type="PANTHER" id="PTHR42801:SF4">
    <property type="entry name" value="AHPC_TSA FAMILY PROTEIN"/>
    <property type="match status" value="1"/>
</dbReference>
<dbReference type="GO" id="GO:0008379">
    <property type="term" value="F:thioredoxin peroxidase activity"/>
    <property type="evidence" value="ECO:0007669"/>
    <property type="project" value="TreeGrafter"/>
</dbReference>
<evidence type="ECO:0000256" key="5">
    <source>
        <dbReference type="ARBA" id="ARBA00023157"/>
    </source>
</evidence>
<dbReference type="PROSITE" id="PS51257">
    <property type="entry name" value="PROKAR_LIPOPROTEIN"/>
    <property type="match status" value="1"/>
</dbReference>
<accession>A0A9W7ELP0</accession>
<dbReference type="GO" id="GO:0034599">
    <property type="term" value="P:cellular response to oxidative stress"/>
    <property type="evidence" value="ECO:0007669"/>
    <property type="project" value="TreeGrafter"/>
</dbReference>
<feature type="domain" description="Thioredoxin" evidence="11">
    <location>
        <begin position="56"/>
        <end position="211"/>
    </location>
</feature>
<dbReference type="GO" id="GO:0005737">
    <property type="term" value="C:cytoplasm"/>
    <property type="evidence" value="ECO:0007669"/>
    <property type="project" value="TreeGrafter"/>
</dbReference>
<feature type="chain" id="PRO_5040771252" description="thioredoxin-dependent peroxiredoxin" evidence="10">
    <location>
        <begin position="18"/>
        <end position="213"/>
    </location>
</feature>
<dbReference type="InterPro" id="IPR013766">
    <property type="entry name" value="Thioredoxin_domain"/>
</dbReference>
<dbReference type="InterPro" id="IPR036249">
    <property type="entry name" value="Thioredoxin-like_sf"/>
</dbReference>
<dbReference type="Pfam" id="PF00578">
    <property type="entry name" value="AhpC-TSA"/>
    <property type="match status" value="1"/>
</dbReference>
<comment type="catalytic activity">
    <reaction evidence="9">
        <text>a hydroperoxide + [thioredoxin]-dithiol = an alcohol + [thioredoxin]-disulfide + H2O</text>
        <dbReference type="Rhea" id="RHEA:62620"/>
        <dbReference type="Rhea" id="RHEA-COMP:10698"/>
        <dbReference type="Rhea" id="RHEA-COMP:10700"/>
        <dbReference type="ChEBI" id="CHEBI:15377"/>
        <dbReference type="ChEBI" id="CHEBI:29950"/>
        <dbReference type="ChEBI" id="CHEBI:30879"/>
        <dbReference type="ChEBI" id="CHEBI:35924"/>
        <dbReference type="ChEBI" id="CHEBI:50058"/>
        <dbReference type="EC" id="1.11.1.24"/>
    </reaction>
</comment>
<keyword evidence="10" id="KW-0732">Signal</keyword>
<evidence type="ECO:0000259" key="11">
    <source>
        <dbReference type="PROSITE" id="PS51352"/>
    </source>
</evidence>